<dbReference type="OrthoDB" id="1736633at2759"/>
<keyword evidence="2" id="KW-1185">Reference proteome</keyword>
<evidence type="ECO:0000313" key="1">
    <source>
        <dbReference type="EMBL" id="KAG5601709.1"/>
    </source>
</evidence>
<sequence length="80" mass="9151">MAEMWTEQGWNLHLRRNLNDSEMGNIVAFHDTMAQFSNLTRKEDKVVRKIGSKGFSVSSQLIKILINQIQMIGWSYGHGG</sequence>
<dbReference type="AlphaFoldDB" id="A0A9J5YP38"/>
<dbReference type="EMBL" id="JACXVP010000006">
    <property type="protein sequence ID" value="KAG5601709.1"/>
    <property type="molecule type" value="Genomic_DNA"/>
</dbReference>
<proteinExistence type="predicted"/>
<protein>
    <submittedName>
        <fullName evidence="1">Uncharacterized protein</fullName>
    </submittedName>
</protein>
<organism evidence="1 2">
    <name type="scientific">Solanum commersonii</name>
    <name type="common">Commerson's wild potato</name>
    <name type="synonym">Commerson's nightshade</name>
    <dbReference type="NCBI Taxonomy" id="4109"/>
    <lineage>
        <taxon>Eukaryota</taxon>
        <taxon>Viridiplantae</taxon>
        <taxon>Streptophyta</taxon>
        <taxon>Embryophyta</taxon>
        <taxon>Tracheophyta</taxon>
        <taxon>Spermatophyta</taxon>
        <taxon>Magnoliopsida</taxon>
        <taxon>eudicotyledons</taxon>
        <taxon>Gunneridae</taxon>
        <taxon>Pentapetalae</taxon>
        <taxon>asterids</taxon>
        <taxon>lamiids</taxon>
        <taxon>Solanales</taxon>
        <taxon>Solanaceae</taxon>
        <taxon>Solanoideae</taxon>
        <taxon>Solaneae</taxon>
        <taxon>Solanum</taxon>
    </lineage>
</organism>
<accession>A0A9J5YP38</accession>
<gene>
    <name evidence="1" type="ORF">H5410_033079</name>
</gene>
<evidence type="ECO:0000313" key="2">
    <source>
        <dbReference type="Proteomes" id="UP000824120"/>
    </source>
</evidence>
<reference evidence="1 2" key="1">
    <citation type="submission" date="2020-09" db="EMBL/GenBank/DDBJ databases">
        <title>De no assembly of potato wild relative species, Solanum commersonii.</title>
        <authorList>
            <person name="Cho K."/>
        </authorList>
    </citation>
    <scope>NUCLEOTIDE SEQUENCE [LARGE SCALE GENOMIC DNA]</scope>
    <source>
        <strain evidence="1">LZ3.2</strain>
        <tissue evidence="1">Leaf</tissue>
    </source>
</reference>
<comment type="caution">
    <text evidence="1">The sequence shown here is derived from an EMBL/GenBank/DDBJ whole genome shotgun (WGS) entry which is preliminary data.</text>
</comment>
<name>A0A9J5YP38_SOLCO</name>
<dbReference type="Proteomes" id="UP000824120">
    <property type="component" value="Chromosome 6"/>
</dbReference>